<dbReference type="GO" id="GO:0009055">
    <property type="term" value="F:electron transfer activity"/>
    <property type="evidence" value="ECO:0007669"/>
    <property type="project" value="InterPro"/>
</dbReference>
<evidence type="ECO:0000313" key="10">
    <source>
        <dbReference type="EMBL" id="SFR69941.1"/>
    </source>
</evidence>
<dbReference type="PROSITE" id="PS00196">
    <property type="entry name" value="COPPER_BLUE"/>
    <property type="match status" value="1"/>
</dbReference>
<evidence type="ECO:0000259" key="9">
    <source>
        <dbReference type="Pfam" id="PF00127"/>
    </source>
</evidence>
<name>A0A1I6ITG9_9EURY</name>
<dbReference type="RefSeq" id="WP_089810459.1">
    <property type="nucleotide sequence ID" value="NZ_FOYT01000004.1"/>
</dbReference>
<feature type="region of interest" description="Disordered" evidence="8">
    <location>
        <begin position="24"/>
        <end position="92"/>
    </location>
</feature>
<keyword evidence="11" id="KW-1185">Reference proteome</keyword>
<evidence type="ECO:0000256" key="2">
    <source>
        <dbReference type="ARBA" id="ARBA00022448"/>
    </source>
</evidence>
<comment type="subcellular location">
    <subcellularLocation>
        <location evidence="1">Periplasm</location>
    </subcellularLocation>
</comment>
<dbReference type="PROSITE" id="PS51318">
    <property type="entry name" value="TAT"/>
    <property type="match status" value="1"/>
</dbReference>
<dbReference type="SUPFAM" id="SSF49503">
    <property type="entry name" value="Cupredoxins"/>
    <property type="match status" value="1"/>
</dbReference>
<dbReference type="GO" id="GO:0042597">
    <property type="term" value="C:periplasmic space"/>
    <property type="evidence" value="ECO:0007669"/>
    <property type="project" value="UniProtKB-SubCell"/>
</dbReference>
<protein>
    <submittedName>
        <fullName evidence="10">Halocyanin domain-containing protein</fullName>
    </submittedName>
</protein>
<evidence type="ECO:0000256" key="6">
    <source>
        <dbReference type="ARBA" id="ARBA00023008"/>
    </source>
</evidence>
<evidence type="ECO:0000256" key="5">
    <source>
        <dbReference type="ARBA" id="ARBA00022982"/>
    </source>
</evidence>
<keyword evidence="3 7" id="KW-0479">Metal-binding</keyword>
<feature type="binding site" evidence="7">
    <location>
        <position position="173"/>
    </location>
    <ligand>
        <name>Cu cation</name>
        <dbReference type="ChEBI" id="CHEBI:23378"/>
    </ligand>
</feature>
<dbReference type="Pfam" id="PF00127">
    <property type="entry name" value="Copper-bind"/>
    <property type="match status" value="1"/>
</dbReference>
<dbReference type="Proteomes" id="UP000198531">
    <property type="component" value="Unassembled WGS sequence"/>
</dbReference>
<evidence type="ECO:0000256" key="1">
    <source>
        <dbReference type="ARBA" id="ARBA00004418"/>
    </source>
</evidence>
<dbReference type="InterPro" id="IPR006311">
    <property type="entry name" value="TAT_signal"/>
</dbReference>
<reference evidence="11" key="1">
    <citation type="submission" date="2016-10" db="EMBL/GenBank/DDBJ databases">
        <authorList>
            <person name="Varghese N."/>
            <person name="Submissions S."/>
        </authorList>
    </citation>
    <scope>NUCLEOTIDE SEQUENCE [LARGE SCALE GENOMIC DNA]</scope>
    <source>
        <strain evidence="11">CGMCC 1.7736</strain>
    </source>
</reference>
<dbReference type="STRING" id="553469.SAMN04487947_3704"/>
<dbReference type="EMBL" id="FOYT01000004">
    <property type="protein sequence ID" value="SFR69941.1"/>
    <property type="molecule type" value="Genomic_DNA"/>
</dbReference>
<evidence type="ECO:0000256" key="7">
    <source>
        <dbReference type="PIRSR" id="PIRSR602386-1"/>
    </source>
</evidence>
<feature type="binding site" evidence="7">
    <location>
        <position position="170"/>
    </location>
    <ligand>
        <name>Cu cation</name>
        <dbReference type="ChEBI" id="CHEBI:23378"/>
    </ligand>
</feature>
<dbReference type="CDD" id="cd04220">
    <property type="entry name" value="Halocyanin"/>
    <property type="match status" value="1"/>
</dbReference>
<feature type="compositionally biased region" description="Acidic residues" evidence="8">
    <location>
        <begin position="53"/>
        <end position="63"/>
    </location>
</feature>
<dbReference type="PRINTS" id="PR00155">
    <property type="entry name" value="AMICYANIN"/>
</dbReference>
<keyword evidence="5" id="KW-0249">Electron transport</keyword>
<evidence type="ECO:0000256" key="4">
    <source>
        <dbReference type="ARBA" id="ARBA00022764"/>
    </source>
</evidence>
<dbReference type="InterPro" id="IPR008972">
    <property type="entry name" value="Cupredoxin"/>
</dbReference>
<sequence length="185" mass="18548">MNSEEVSVNRRTVLRATGAAIGGAALAGCTGSATDTTDSPDGESGGESGGETAETDGGSDETGGESGDGSSPEFDGWLSDVGNYDGVTDATGEDSVTVRVGTEANGGAYGFGPAAVRVDAGTTVVWEWTGDGGTHNVVAEGGAFESEMVGEEGYTFERAFESAGTYEYACTPHEAMGMKGVVVVE</sequence>
<dbReference type="NCBIfam" id="TIGR03102">
    <property type="entry name" value="halo_cynanin"/>
    <property type="match status" value="1"/>
</dbReference>
<keyword evidence="6 7" id="KW-0186">Copper</keyword>
<comment type="cofactor">
    <cofactor evidence="7">
        <name>Cu cation</name>
        <dbReference type="ChEBI" id="CHEBI:23378"/>
    </cofactor>
    <text evidence="7">Binds 1 copper ion per subunit.</text>
</comment>
<dbReference type="InterPro" id="IPR002386">
    <property type="entry name" value="Amicyanin/Pseudoazurin"/>
</dbReference>
<feature type="domain" description="Blue (type 1) copper" evidence="9">
    <location>
        <begin position="100"/>
        <end position="185"/>
    </location>
</feature>
<dbReference type="GO" id="GO:0005507">
    <property type="term" value="F:copper ion binding"/>
    <property type="evidence" value="ECO:0007669"/>
    <property type="project" value="InterPro"/>
</dbReference>
<dbReference type="Gene3D" id="2.60.40.420">
    <property type="entry name" value="Cupredoxins - blue copper proteins"/>
    <property type="match status" value="1"/>
</dbReference>
<evidence type="ECO:0000256" key="8">
    <source>
        <dbReference type="SAM" id="MobiDB-lite"/>
    </source>
</evidence>
<keyword evidence="2" id="KW-0813">Transport</keyword>
<dbReference type="OrthoDB" id="11836at2157"/>
<feature type="binding site" evidence="7">
    <location>
        <position position="135"/>
    </location>
    <ligand>
        <name>Cu cation</name>
        <dbReference type="ChEBI" id="CHEBI:23378"/>
    </ligand>
</feature>
<gene>
    <name evidence="10" type="ORF">SAMN04487947_3704</name>
</gene>
<dbReference type="AlphaFoldDB" id="A0A1I6ITG9"/>
<keyword evidence="4" id="KW-0574">Periplasm</keyword>
<evidence type="ECO:0000313" key="11">
    <source>
        <dbReference type="Proteomes" id="UP000198531"/>
    </source>
</evidence>
<accession>A0A1I6ITG9</accession>
<proteinExistence type="predicted"/>
<feature type="binding site" evidence="7">
    <location>
        <position position="178"/>
    </location>
    <ligand>
        <name>Cu cation</name>
        <dbReference type="ChEBI" id="CHEBI:23378"/>
    </ligand>
</feature>
<evidence type="ECO:0000256" key="3">
    <source>
        <dbReference type="ARBA" id="ARBA00022723"/>
    </source>
</evidence>
<dbReference type="InterPro" id="IPR000923">
    <property type="entry name" value="BlueCu_1"/>
</dbReference>
<dbReference type="InterPro" id="IPR017533">
    <property type="entry name" value="Halocyanin"/>
</dbReference>
<organism evidence="10 11">
    <name type="scientific">Halogeometricum rufum</name>
    <dbReference type="NCBI Taxonomy" id="553469"/>
    <lineage>
        <taxon>Archaea</taxon>
        <taxon>Methanobacteriati</taxon>
        <taxon>Methanobacteriota</taxon>
        <taxon>Stenosarchaea group</taxon>
        <taxon>Halobacteria</taxon>
        <taxon>Halobacteriales</taxon>
        <taxon>Haloferacaceae</taxon>
        <taxon>Halogeometricum</taxon>
    </lineage>
</organism>
<dbReference type="InterPro" id="IPR028871">
    <property type="entry name" value="BlueCu_1_BS"/>
</dbReference>